<proteinExistence type="predicted"/>
<protein>
    <submittedName>
        <fullName evidence="1">Uncharacterized protein</fullName>
    </submittedName>
</protein>
<evidence type="ECO:0000313" key="1">
    <source>
        <dbReference type="EMBL" id="MBB5427477.1"/>
    </source>
</evidence>
<dbReference type="Proteomes" id="UP000592780">
    <property type="component" value="Unassembled WGS sequence"/>
</dbReference>
<gene>
    <name evidence="1" type="ORF">HDG40_005656</name>
</gene>
<organism evidence="1 2">
    <name type="scientific">Paraburkholderia atlantica</name>
    <dbReference type="NCBI Taxonomy" id="2654982"/>
    <lineage>
        <taxon>Bacteria</taxon>
        <taxon>Pseudomonadati</taxon>
        <taxon>Pseudomonadota</taxon>
        <taxon>Betaproteobacteria</taxon>
        <taxon>Burkholderiales</taxon>
        <taxon>Burkholderiaceae</taxon>
        <taxon>Paraburkholderia</taxon>
    </lineage>
</organism>
<keyword evidence="2" id="KW-1185">Reference proteome</keyword>
<reference evidence="1 2" key="1">
    <citation type="submission" date="2020-08" db="EMBL/GenBank/DDBJ databases">
        <title>Genomic Encyclopedia of Type Strains, Phase IV (KMG-V): Genome sequencing to study the core and pangenomes of soil and plant-associated prokaryotes.</title>
        <authorList>
            <person name="Whitman W."/>
        </authorList>
    </citation>
    <scope>NUCLEOTIDE SEQUENCE [LARGE SCALE GENOMIC DNA]</scope>
    <source>
        <strain evidence="1 2">JPY158</strain>
    </source>
</reference>
<dbReference type="RefSeq" id="WP_184132107.1">
    <property type="nucleotide sequence ID" value="NZ_JACHDD010000009.1"/>
</dbReference>
<evidence type="ECO:0000313" key="2">
    <source>
        <dbReference type="Proteomes" id="UP000592780"/>
    </source>
</evidence>
<sequence>MATKFDPMELHVPRNRTALMQQLQLLVGKGNHRRWCGGSIDSQKLPAFVEKMAARYPITRSTRGRVYDRKCGQAVVHFIAFPMGNKVAWWLLSDEGWGGLADGQSPDAHVARDAMAAEGHITFGDYVLLYATKQEPKEVTGTNGAKPRRFLGTTSTWTWKLRTEIVRELRAGIERCCERLEYGADGGAGRKPWGVRGMLSSLRERPQFSGIRSQVLALHKEAEELWKVRRPLWCARHPTLVQQYRDTAGALIPVDEILKTRLPKMRRLSVYGDEPATLRRLAFDAADALAAASDGEAR</sequence>
<accession>A0A7W8QBP6</accession>
<name>A0A7W8QBP6_PARAM</name>
<comment type="caution">
    <text evidence="1">The sequence shown here is derived from an EMBL/GenBank/DDBJ whole genome shotgun (WGS) entry which is preliminary data.</text>
</comment>
<dbReference type="AlphaFoldDB" id="A0A7W8QBP6"/>
<dbReference type="EMBL" id="JACHDD010000009">
    <property type="protein sequence ID" value="MBB5427477.1"/>
    <property type="molecule type" value="Genomic_DNA"/>
</dbReference>